<name>A0A0C3NSI6_PHLG1</name>
<keyword evidence="2" id="KW-1185">Reference proteome</keyword>
<evidence type="ECO:0000313" key="2">
    <source>
        <dbReference type="Proteomes" id="UP000053257"/>
    </source>
</evidence>
<dbReference type="HOGENOM" id="CLU_1001535_0_0_1"/>
<gene>
    <name evidence="1" type="ORF">PHLGIDRAFT_386267</name>
</gene>
<accession>A0A0C3NSI6</accession>
<proteinExistence type="predicted"/>
<dbReference type="OrthoDB" id="2799168at2759"/>
<sequence>MQPWRMTLFRRALPTSVARSTSAPVQKLWYMKYAVSSEIHSPISLLLPSMPSRRWLPLRSPITPRNSSLSSYLRFGTTRWGMSITSLVIQSIGSSYNTAMGTTWRSLQIITQRSYIVVAVKKAEAQLKSRPSGRPSSTEVRMSLIKNLFELLWMAASRCEDSGASAALARSGRRSPTNVRLSLVNQIEKSVGSAAVQPASSAWHCFAREGRTCSPRIHIELPQCQPSSPSSPFRSPVSPLARYPPFTVSQDPDEIVEDIVAIRRDIVHSDESDVASEY</sequence>
<protein>
    <submittedName>
        <fullName evidence="1">Uncharacterized protein</fullName>
    </submittedName>
</protein>
<organism evidence="1 2">
    <name type="scientific">Phlebiopsis gigantea (strain 11061_1 CR5-6)</name>
    <name type="common">White-rot fungus</name>
    <name type="synonym">Peniophora gigantea</name>
    <dbReference type="NCBI Taxonomy" id="745531"/>
    <lineage>
        <taxon>Eukaryota</taxon>
        <taxon>Fungi</taxon>
        <taxon>Dikarya</taxon>
        <taxon>Basidiomycota</taxon>
        <taxon>Agaricomycotina</taxon>
        <taxon>Agaricomycetes</taxon>
        <taxon>Polyporales</taxon>
        <taxon>Phanerochaetaceae</taxon>
        <taxon>Phlebiopsis</taxon>
    </lineage>
</organism>
<dbReference type="Proteomes" id="UP000053257">
    <property type="component" value="Unassembled WGS sequence"/>
</dbReference>
<dbReference type="EMBL" id="KN840483">
    <property type="protein sequence ID" value="KIP08194.1"/>
    <property type="molecule type" value="Genomic_DNA"/>
</dbReference>
<evidence type="ECO:0000313" key="1">
    <source>
        <dbReference type="EMBL" id="KIP08194.1"/>
    </source>
</evidence>
<dbReference type="AlphaFoldDB" id="A0A0C3NSI6"/>
<reference evidence="1 2" key="1">
    <citation type="journal article" date="2014" name="PLoS Genet.">
        <title>Analysis of the Phlebiopsis gigantea genome, transcriptome and secretome provides insight into its pioneer colonization strategies of wood.</title>
        <authorList>
            <person name="Hori C."/>
            <person name="Ishida T."/>
            <person name="Igarashi K."/>
            <person name="Samejima M."/>
            <person name="Suzuki H."/>
            <person name="Master E."/>
            <person name="Ferreira P."/>
            <person name="Ruiz-Duenas F.J."/>
            <person name="Held B."/>
            <person name="Canessa P."/>
            <person name="Larrondo L.F."/>
            <person name="Schmoll M."/>
            <person name="Druzhinina I.S."/>
            <person name="Kubicek C.P."/>
            <person name="Gaskell J.A."/>
            <person name="Kersten P."/>
            <person name="St John F."/>
            <person name="Glasner J."/>
            <person name="Sabat G."/>
            <person name="Splinter BonDurant S."/>
            <person name="Syed K."/>
            <person name="Yadav J."/>
            <person name="Mgbeahuruike A.C."/>
            <person name="Kovalchuk A."/>
            <person name="Asiegbu F.O."/>
            <person name="Lackner G."/>
            <person name="Hoffmeister D."/>
            <person name="Rencoret J."/>
            <person name="Gutierrez A."/>
            <person name="Sun H."/>
            <person name="Lindquist E."/>
            <person name="Barry K."/>
            <person name="Riley R."/>
            <person name="Grigoriev I.V."/>
            <person name="Henrissat B."/>
            <person name="Kues U."/>
            <person name="Berka R.M."/>
            <person name="Martinez A.T."/>
            <person name="Covert S.F."/>
            <person name="Blanchette R.A."/>
            <person name="Cullen D."/>
        </authorList>
    </citation>
    <scope>NUCLEOTIDE SEQUENCE [LARGE SCALE GENOMIC DNA]</scope>
    <source>
        <strain evidence="1 2">11061_1 CR5-6</strain>
    </source>
</reference>